<dbReference type="OrthoDB" id="3552169at2759"/>
<dbReference type="VEuPathDB" id="FungiDB:TSTA_124730"/>
<protein>
    <submittedName>
        <fullName evidence="1">Uncharacterized protein</fullName>
    </submittedName>
</protein>
<evidence type="ECO:0000313" key="2">
    <source>
        <dbReference type="Proteomes" id="UP000001745"/>
    </source>
</evidence>
<accession>B8MB53</accession>
<dbReference type="EMBL" id="EQ962655">
    <property type="protein sequence ID" value="EED18754.1"/>
    <property type="molecule type" value="Genomic_DNA"/>
</dbReference>
<dbReference type="AlphaFoldDB" id="B8MB53"/>
<organism evidence="1 2">
    <name type="scientific">Talaromyces stipitatus (strain ATCC 10500 / CBS 375.48 / QM 6759 / NRRL 1006)</name>
    <name type="common">Penicillium stipitatum</name>
    <dbReference type="NCBI Taxonomy" id="441959"/>
    <lineage>
        <taxon>Eukaryota</taxon>
        <taxon>Fungi</taxon>
        <taxon>Dikarya</taxon>
        <taxon>Ascomycota</taxon>
        <taxon>Pezizomycotina</taxon>
        <taxon>Eurotiomycetes</taxon>
        <taxon>Eurotiomycetidae</taxon>
        <taxon>Eurotiales</taxon>
        <taxon>Trichocomaceae</taxon>
        <taxon>Talaromyces</taxon>
        <taxon>Talaromyces sect. Talaromyces</taxon>
    </lineage>
</organism>
<dbReference type="RefSeq" id="XP_002482746.1">
    <property type="nucleotide sequence ID" value="XM_002482701.1"/>
</dbReference>
<dbReference type="InParanoid" id="B8MB53"/>
<evidence type="ECO:0000313" key="1">
    <source>
        <dbReference type="EMBL" id="EED18754.1"/>
    </source>
</evidence>
<name>B8MB53_TALSN</name>
<proteinExistence type="predicted"/>
<dbReference type="Proteomes" id="UP000001745">
    <property type="component" value="Unassembled WGS sequence"/>
</dbReference>
<dbReference type="GeneID" id="8100252"/>
<dbReference type="HOGENOM" id="CLU_1305599_0_0_1"/>
<sequence>MSAERIQSNCRIIWGPGDYDIDIESDDWETYYAVVKRDDGTSFGPPLTMTGVCQSEEHTWRELDRMLDVWARQIQSGQPMTKDKVLKIFGGPKGQSRAILKQYFAEAEKHGRPGSAFDEVLLIRKLCYNLSQLNLPQRSEWKPLRSSNRVFITREIIETGTKERARDHAALATGKMSLFVQAEQSERRIKLRTRATTAHVPTHVPELANTA</sequence>
<dbReference type="eggNOG" id="ENOG502TDBX">
    <property type="taxonomic scope" value="Eukaryota"/>
</dbReference>
<reference evidence="2" key="1">
    <citation type="journal article" date="2015" name="Genome Announc.">
        <title>Genome sequence of the AIDS-associated pathogen Penicillium marneffei (ATCC18224) and its near taxonomic relative Talaromyces stipitatus (ATCC10500).</title>
        <authorList>
            <person name="Nierman W.C."/>
            <person name="Fedorova-Abrams N.D."/>
            <person name="Andrianopoulos A."/>
        </authorList>
    </citation>
    <scope>NUCLEOTIDE SEQUENCE [LARGE SCALE GENOMIC DNA]</scope>
    <source>
        <strain evidence="2">ATCC 10500 / CBS 375.48 / QM 6759 / NRRL 1006</strain>
    </source>
</reference>
<gene>
    <name evidence="1" type="ORF">TSTA_124730</name>
</gene>
<keyword evidence="2" id="KW-1185">Reference proteome</keyword>